<dbReference type="EMBL" id="CP135443">
    <property type="protein sequence ID" value="WRY34893.1"/>
    <property type="molecule type" value="Genomic_DNA"/>
</dbReference>
<organism evidence="2 3">
    <name type="scientific">Thioclava litoralis</name>
    <dbReference type="NCBI Taxonomy" id="3076557"/>
    <lineage>
        <taxon>Bacteria</taxon>
        <taxon>Pseudomonadati</taxon>
        <taxon>Pseudomonadota</taxon>
        <taxon>Alphaproteobacteria</taxon>
        <taxon>Rhodobacterales</taxon>
        <taxon>Paracoccaceae</taxon>
        <taxon>Thioclava</taxon>
    </lineage>
</organism>
<proteinExistence type="predicted"/>
<gene>
    <name evidence="2" type="ORF">RPE78_06295</name>
</gene>
<evidence type="ECO:0000313" key="3">
    <source>
        <dbReference type="Proteomes" id="UP001623290"/>
    </source>
</evidence>
<evidence type="ECO:0008006" key="4">
    <source>
        <dbReference type="Google" id="ProtNLM"/>
    </source>
</evidence>
<name>A0ABZ1E1D6_9RHOB</name>
<feature type="transmembrane region" description="Helical" evidence="1">
    <location>
        <begin position="174"/>
        <end position="205"/>
    </location>
</feature>
<reference evidence="2 3" key="1">
    <citation type="submission" date="2023-09" db="EMBL/GenBank/DDBJ databases">
        <title>Thioclava shenzhenensis sp. nov., a multidrug resistant bacteria-antagonizing species isolated from coastal seawater.</title>
        <authorList>
            <person name="Long M."/>
        </authorList>
    </citation>
    <scope>NUCLEOTIDE SEQUENCE [LARGE SCALE GENOMIC DNA]</scope>
    <source>
        <strain evidence="2 3">FTW29</strain>
    </source>
</reference>
<dbReference type="RefSeq" id="WP_406721534.1">
    <property type="nucleotide sequence ID" value="NZ_CP135443.1"/>
</dbReference>
<feature type="transmembrane region" description="Helical" evidence="1">
    <location>
        <begin position="23"/>
        <end position="44"/>
    </location>
</feature>
<keyword evidence="1" id="KW-1133">Transmembrane helix</keyword>
<protein>
    <recommendedName>
        <fullName evidence="4">ABC-2 family transporter protein</fullName>
    </recommendedName>
</protein>
<evidence type="ECO:0000256" key="1">
    <source>
        <dbReference type="SAM" id="Phobius"/>
    </source>
</evidence>
<keyword evidence="1" id="KW-0472">Membrane</keyword>
<keyword evidence="1" id="KW-0812">Transmembrane</keyword>
<feature type="transmembrane region" description="Helical" evidence="1">
    <location>
        <begin position="130"/>
        <end position="153"/>
    </location>
</feature>
<feature type="transmembrane region" description="Helical" evidence="1">
    <location>
        <begin position="211"/>
        <end position="237"/>
    </location>
</feature>
<dbReference type="Proteomes" id="UP001623290">
    <property type="component" value="Chromosome"/>
</dbReference>
<keyword evidence="3" id="KW-1185">Reference proteome</keyword>
<evidence type="ECO:0000313" key="2">
    <source>
        <dbReference type="EMBL" id="WRY34893.1"/>
    </source>
</evidence>
<sequence length="247" mass="26871">MYISILKLSLHFLANLYRNYRSILKWPAILCLIAVISETIFYLPHGSEPASLTAQYMAGFYTIVLLLLAYTHVSLALPKLALEGVVMSQPRRKDVLAQCGRVITLTLTSAAFVAVTVLLGMGTIRTPIGFPLTFCLILAVSGVIFALFIPLAGRAIGKTDHSLLAGIQIMKRTPFLMIGLALTLALANNFLAIPMSLLALLTVALPDEIALVLHILLYNLTIGCSTILFLAVTTAAYQQLCLRNRVI</sequence>
<feature type="transmembrane region" description="Helical" evidence="1">
    <location>
        <begin position="56"/>
        <end position="81"/>
    </location>
</feature>
<accession>A0ABZ1E1D6</accession>
<feature type="transmembrane region" description="Helical" evidence="1">
    <location>
        <begin position="102"/>
        <end position="124"/>
    </location>
</feature>